<keyword evidence="2" id="KW-1185">Reference proteome</keyword>
<dbReference type="AlphaFoldDB" id="A0A9P4GN42"/>
<reference evidence="1" key="1">
    <citation type="submission" date="2020-01" db="EMBL/GenBank/DDBJ databases">
        <authorList>
            <consortium name="DOE Joint Genome Institute"/>
            <person name="Haridas S."/>
            <person name="Albert R."/>
            <person name="Binder M."/>
            <person name="Bloem J."/>
            <person name="Labutti K."/>
            <person name="Salamov A."/>
            <person name="Andreopoulos B."/>
            <person name="Baker S.E."/>
            <person name="Barry K."/>
            <person name="Bills G."/>
            <person name="Bluhm B.H."/>
            <person name="Cannon C."/>
            <person name="Castanera R."/>
            <person name="Culley D.E."/>
            <person name="Daum C."/>
            <person name="Ezra D."/>
            <person name="Gonzalez J.B."/>
            <person name="Henrissat B."/>
            <person name="Kuo A."/>
            <person name="Liang C."/>
            <person name="Lipzen A."/>
            <person name="Lutzoni F."/>
            <person name="Magnuson J."/>
            <person name="Mondo S."/>
            <person name="Nolan M."/>
            <person name="Ohm R."/>
            <person name="Pangilinan J."/>
            <person name="Park H.-J."/>
            <person name="Ramirez L."/>
            <person name="Alfaro M."/>
            <person name="Sun H."/>
            <person name="Tritt A."/>
            <person name="Yoshinaga Y."/>
            <person name="Zwiers L.-H."/>
            <person name="Turgeon B.G."/>
            <person name="Goodwin S.B."/>
            <person name="Spatafora J.W."/>
            <person name="Crous P.W."/>
            <person name="Grigoriev I.V."/>
        </authorList>
    </citation>
    <scope>NUCLEOTIDE SEQUENCE</scope>
    <source>
        <strain evidence="1">CBS 394.84</strain>
    </source>
</reference>
<organism evidence="1 2">
    <name type="scientific">Cucurbitaria berberidis CBS 394.84</name>
    <dbReference type="NCBI Taxonomy" id="1168544"/>
    <lineage>
        <taxon>Eukaryota</taxon>
        <taxon>Fungi</taxon>
        <taxon>Dikarya</taxon>
        <taxon>Ascomycota</taxon>
        <taxon>Pezizomycotina</taxon>
        <taxon>Dothideomycetes</taxon>
        <taxon>Pleosporomycetidae</taxon>
        <taxon>Pleosporales</taxon>
        <taxon>Pleosporineae</taxon>
        <taxon>Cucurbitariaceae</taxon>
        <taxon>Cucurbitaria</taxon>
    </lineage>
</organism>
<dbReference type="GeneID" id="63855954"/>
<evidence type="ECO:0000313" key="2">
    <source>
        <dbReference type="Proteomes" id="UP000800039"/>
    </source>
</evidence>
<gene>
    <name evidence="1" type="ORF">K460DRAFT_79968</name>
</gene>
<comment type="caution">
    <text evidence="1">The sequence shown here is derived from an EMBL/GenBank/DDBJ whole genome shotgun (WGS) entry which is preliminary data.</text>
</comment>
<protein>
    <submittedName>
        <fullName evidence="1">Uncharacterized protein</fullName>
    </submittedName>
</protein>
<proteinExistence type="predicted"/>
<dbReference type="EMBL" id="ML976615">
    <property type="protein sequence ID" value="KAF1848702.1"/>
    <property type="molecule type" value="Genomic_DNA"/>
</dbReference>
<dbReference type="RefSeq" id="XP_040791265.1">
    <property type="nucleotide sequence ID" value="XM_040938697.1"/>
</dbReference>
<accession>A0A9P4GN42</accession>
<evidence type="ECO:0000313" key="1">
    <source>
        <dbReference type="EMBL" id="KAF1848702.1"/>
    </source>
</evidence>
<dbReference type="Proteomes" id="UP000800039">
    <property type="component" value="Unassembled WGS sequence"/>
</dbReference>
<name>A0A9P4GN42_9PLEO</name>
<sequence length="174" mass="20129">MFSLTATTLWRCGRVRHIHRPREKISQILIPFRTLNLRALVYQLRGDHKRYYRLFSVQKAFEAKNGALQHLHRYPIKRVGCFREMFTLAMTTPSHIALTFSSPFHLAIKTLLTRSIYDIGCETSRKSRRGGGYGYGASVLVIEVVHTTRLGYGRRIGGMSGDLMGQSRRRWDRT</sequence>